<feature type="coiled-coil region" evidence="3">
    <location>
        <begin position="2703"/>
        <end position="2730"/>
    </location>
</feature>
<evidence type="ECO:0000256" key="3">
    <source>
        <dbReference type="SAM" id="Coils"/>
    </source>
</evidence>
<evidence type="ECO:0000259" key="4">
    <source>
        <dbReference type="SMART" id="SM00382"/>
    </source>
</evidence>
<sequence>MINAYFSEEKKEISSSRGANLYGKIKSFERFDKLDCSKIKTSAKENLFSLVEIEVLLCKSIDFTSIKNVDFIPTNEAKIRIAQILLAEKAGIHLLISGPTSSAKTFSVLAAFQIFKENDPSKKLVRKNLSEDSTRDDIIGSICYNDDENKFIFQPGPFTEAFENGYWILLDELSLAPPSVLQSIEAALDSGRLTVQEIGGTREITMNENFFLVCTMNPNSDEYSRFNIQEEFLDRFLCLHFDDLSEMEMKTILKQKCPNENNYEFMIKQIVKAHSDYSCKNMYTLREMDRAAILLNKTNFKADKIIDILYRTRAGDDLKTYNNDPENPFENLDSQKTAKFNYGRLAYDCLKAGFNIILESEINKDITKLAEAIAKKFNKDKQPLMMTMTNELHVSDITEFSVPYTDDVFGRNDLKIKIKKGIFYKAMTEGRIVIINNLEQGNTRVVESLNDIFDCNVLYESTINFKRIDKIHEDFRIIFILHSNVPHKLSAAFLNRFVHIKVLNDYVSPYPNITDQINIESQILTEICEKEKIACTNQVKNAFIYIINAINSNKNICFCGDNGFGKSLGINLCLKTQFSDSKVHTIYCNSEININSLVGKYVFEGKLEFKPGPLLQAAINGDIVFLKNIDQLSFHVFSCIETIIKCSQNKEREFIIPGFDLSDIKVSENIHFIATIDGTNIETIPHYIRKLFACVDDPVPQFNDYEKISKLYNKHDKIIKVLNNCFYTFYERGDNFDTSFRMFVRTLSSLDRLTNVNNSYQMALNLFALFQNAKNTDRINKILALSEHIEFDRKAVEDQLKSEVTFEYPNILKGVLKCRVRNNIDLFTMMSKEQLNVAFYLLSCDSPILLVGPTSFKETIIKIVISNDISVFYSTEDTTISDLIGSTTLKKNDNESGKFGYGEVYDMLINYLISDNAYKNDMVNIDPRSKDDIENLLNNDDKRSALFTYYKQLFTIATNESSYDTVFELGFLIRELLMGKRILIKNVDQLSKPVIDCLLPFLNHDIDLNTYIQETVFHSNSSLFFTCSEQGYSKLPKNFLSRVQTVHIGTLEKKDLINVYYDEFLIDEYDNDPNHDYSDIMQAINTLKIARVLRKCHQNQEKIKQARNIINQNWQFIDSDKSLFGKFNVKKTYSLDELIKFDTETFELTSLRTGVKINVECFDTSCFQDIIFVPCLAYLLDLCIISLATNIPLIVESSPGQGKSTLIQRFAKALKKDSIVTNMSKNRSIEEFVGHIVPNVNGFSYQLGDIYKYIEEDVFYIIEEINLGSSSLLSQFLNVFKLPYQESISHPHNGKLYKKKFHLFATMNPAILSSNRSYLPQGFNSCSIVCKMPNYTDYDNAEIIFSILKQFETKVKDFEQSLSFIVECHKKCMEKSDDVTIRDILKLAEVFETYNDKLITKEDVVSNVQIIYSSKIINWAESFDDMAKKFVNVKSVEKLPKTITKQEFKLMNQLEQALKMNRGIIIRGPSGCGKSYSISKVFDVCKIKGQKMHVIQLCPDTDISELFGRLEPSYSDHSNLVSNLKNEISLAYNEEKIATEIRNKLQDYSSMLKGDKKASDIIKLINDDEEIMGIRQIQVRVNEYIEQKKNKIEFHYQNSPLLEAMINGDWVILDNINLCSHDILESLNSLLEESHTLRITKGFQDVIYSMLPNDNMNNVEIINANFRLIMTSDDRESDNFHILPAPFLSRCIVLHMDMPDINELPKIARSRKETSVYAIFWPKCLIDDKKNQTRNMNRIIQTFKYFKDNGINREYSIGKALKFILGSNYAIPTSFILSDRDESDDIMEILAIIQTNLLDDKLDDDDFSPLTVDYIRRSFLKLAKFDQENEIMQHFWATFKLSCFTLSHINLAKTKNKTIGEKLITLFTCGYLCLIRQEAPPDFMWNLHFNPSIWDFLFITKDKYDENTSKEEISIFIKDNISVNENLSKELNNFVHNEVKDLDQNLDEYINEIINNSFDQLQTKQNNLFHEDKRNIQIENLPLLFPCIQNSQLLKDRMKYSNLIELLNYFNIYSSYRKIMPFFNFDLSNFQLAEEFSDIFGSKSDKKISLFLENLLHFDPCYQCIKKINENYLFDDLNEINMKPDDLNDKIVEMENLILNTPKELVRIQDKMLNVIAKAKANIERAYNFQKTKDSIYQREKEILIQIQNMRSHIRNPFIDDIISNLMKKNIDQNLLDEVQEWILFDGRIMDDDSYNFTGLNIDSYEKPMPEMCDKLRKSILITSFIVPAYCESFKIPKIFFSNSINLNFITNNEIMDYLTRINGISLRKENENYDYLGEILEKKDFEPISFPKLNILQNLSELIYNMKSYKICLCIAQNIRAKLYIKQMLQNANYKKIKKNMKHLALNVKNEIIKQYKQYIKEIFNEDEEEEDYNEEDNDEECIEDYHEEYNDEKHLKKFCTSIPPEDWGTRSELKFFEHNFHTASEKISFYLTTEKMKKLKIERKPIKDIKLNKNMYSIIPIENLYINYIYLKNLEMVENSLAQKFGYINYWDKISELKTPDQFLKKDIIIFLSKLNEDSIGIEEIQYIKDAAYLTWRKYQLDICNIDLHILYSQSQRSSFMEFQNKTKNKFQNEDFYIIDSLIRKLSFEVHSAISKIRKNFLFLLYSAKRKDQYQRENCSPKSMQNTLMNTIKKLANSFLAPVSKYSEYDGQCIMILSEGEYFYKIFGNQKYLPKKYKDAYIFELYDDIPEEDKIYEFFQLQKEYDDYKELLKNIKKVQEKLTDFENLFDIEELLMPFDQKNQLKPIYCELTMKILYLMKKHCALLSLIGNKKIEIPLITFNEIDEPFYATNDILMLVCINGKIQFLHEIKFDLGDCLSDSILTINIINSANASIRKPPNTIINQKNDLLMLTTKITNYIQNFELIDDKNHNVIGSLKFDYNIVEPDIYLLFSVPVTIIKENHQYSINLNGDIFHHFSISIFSNVSIMSHVLYLNTLEDSEITENFVQIENTNQRIHFTFYTDGIFSAKMKLYFPKINKDIYIKLKLNVHMIENTSIFNAETLKELKPKEKMIESAYYIVKSSEQPFYNNKNTRLLNDRVPYLHLIYTDNKSRVQAFTSKYYDVIESFYPITIYEKLVPKLSDFTINPIGNRKNMYFILSNQDVILIENQNNDLIVEFIFNSCQKLEYIIFSASSGNHKNYSKNGIIISDSLPVFMSRQIDDLKKQIKITQNIQIDENTNKIPWILILRLFETSIDEFIEKKSSSIIEKLKIRKNQTYYVLSKQNEILPLENIPDSILNKKIKQTIIASNEMKTDFTSLESINYRNVFEIIDHLDEIKLAFQFYRQIYKYKHKLAIILSNIFRILEWYITSNIMVDTFKDVYSIGSNIFKEKKNSSVVEIINDDNKESSSDIKFKYPILFKKDSNIKKEKQKDDQSVYSSSKDEENIKENEKNNIPINLIPILKPINSDNNKIFNTIYRILSSKEKEQSQIMENDSVIKNEVDQKNNSKNKAGICGKSFKHSKNGFDESQLPKDTLEISKIQDDDMHNISSIEEKNDNLFLKNDDFIEDELPDFSVYINNILAMLSASKYDLSLPKNHITLLFDISQLSGKKYKNMLAMNMMVTLQILNVFGIKFSVWMFADRNLCFCLKKPSDMLQKDRLTLIRDAYYLDRINPESDVLSAIYKVHKYEDDSSLFIVFSTFISAQILYEKEYWWQSIATKSINQKKLIGMVEPYQFHDDNVDSALKKALIETPNISLIKFDNICNSTKELLLKIFDFICVKTNQSENMSQSPLDIIFHKFNEQHHFDDDMYVFKYLIDNRKPKVKVLDKNTLHEIKIKEQEKFEIITTEKDKFGNLKFSFGILYPNKSTRYELTSHGTVIDSQGLIKAYFSNFTNMNIFKQKTGDKKREYYVDILVDASNIMKNCSLDHCFLSIVSLLEAIKELEIPFVNLVIAGSSIIPFLINKDLRYLSKNDTMYSKLYSILYEKASEMRSLTDALEMMISHSVGDSIPHVMFVITDALLGDKQENEIKELLSFIQIGGTTVIGIGTGPAPYRIRNIFSWSVWSKNPYKLREALFKLSQLPVGKDEFKQSGIFPIIKIPQKIPDFTERVKNLEILKQFSEVDFIRTEIFIRKTINEKAFDPENLEGNYLYDDEYDAFKNNSFSGYGVLVMMFYQGQKGKTDESISKEVFDNGPKNNPNKIKSPGQKLNQKGFHYEIVTTYTKALEELGTGKYCIAMLCTCSIGEEKNKEDQNYLIPFLEAIKQFYLLGGALILFGENPPFIFEINLILDMLPDIKVRLDPCFRSVDPGGEIMKPSQSELLFSGEFINCKFKFKAKINGVEEEFRPFSGGLKRLFEGRTLAKFLNLERDKSFRIFSITHNGEPSCIFRIPKGKEGVIFIDTGCSKLFNEYTKRGASRYISNMVCTSVHYSNLRNTYTGYNTLEDTGIKVKVHKKPKPPVSLFKHISEIHPPLIISMIIDATGSMWGILNKCINLIKSLLEECKYKANEVEIFSQFVYYRDLSDRGKRMCDGSGIQSDPLIVKKFMSNTWAYGGGNDGPENISAGIERALFEIESFQKKYKLCRNVLLIIGDAPNQDKIIPESNYPFKNERGETWKTVWKNIDEWMMNLQIDQVLTISCGRKFEKQFEIWKNYECQYILSILRKKELEDNDAFGIQLIKHVSDNVSSMYTAKKE</sequence>
<keyword evidence="3" id="KW-0175">Coiled coil</keyword>
<dbReference type="InterPro" id="IPR027417">
    <property type="entry name" value="P-loop_NTPase"/>
</dbReference>
<dbReference type="Gene3D" id="3.40.50.300">
    <property type="entry name" value="P-loop containing nucleotide triphosphate hydrolases"/>
    <property type="match status" value="5"/>
</dbReference>
<evidence type="ECO:0000313" key="6">
    <source>
        <dbReference type="Proteomes" id="UP001470230"/>
    </source>
</evidence>
<organism evidence="5 6">
    <name type="scientific">Tritrichomonas musculus</name>
    <dbReference type="NCBI Taxonomy" id="1915356"/>
    <lineage>
        <taxon>Eukaryota</taxon>
        <taxon>Metamonada</taxon>
        <taxon>Parabasalia</taxon>
        <taxon>Tritrichomonadida</taxon>
        <taxon>Tritrichomonadidae</taxon>
        <taxon>Tritrichomonas</taxon>
    </lineage>
</organism>
<evidence type="ECO:0000256" key="2">
    <source>
        <dbReference type="ARBA" id="ARBA00022840"/>
    </source>
</evidence>
<dbReference type="Pfam" id="PF07728">
    <property type="entry name" value="AAA_5"/>
    <property type="match status" value="5"/>
</dbReference>
<keyword evidence="6" id="KW-1185">Reference proteome</keyword>
<keyword evidence="1" id="KW-0547">Nucleotide-binding</keyword>
<dbReference type="PANTHER" id="PTHR48103:SF2">
    <property type="entry name" value="MIDASIN"/>
    <property type="match status" value="1"/>
</dbReference>
<name>A0ABR2GSK1_9EUKA</name>
<evidence type="ECO:0000313" key="5">
    <source>
        <dbReference type="EMBL" id="KAK8836924.1"/>
    </source>
</evidence>
<dbReference type="SMART" id="SM00382">
    <property type="entry name" value="AAA"/>
    <property type="match status" value="4"/>
</dbReference>
<feature type="domain" description="AAA+ ATPase" evidence="4">
    <location>
        <begin position="1460"/>
        <end position="1702"/>
    </location>
</feature>
<feature type="domain" description="AAA+ ATPase" evidence="4">
    <location>
        <begin position="552"/>
        <end position="668"/>
    </location>
</feature>
<dbReference type="InterPro" id="IPR011704">
    <property type="entry name" value="ATPase_dyneun-rel_AAA"/>
</dbReference>
<dbReference type="InterPro" id="IPR003593">
    <property type="entry name" value="AAA+_ATPase"/>
</dbReference>
<dbReference type="PANTHER" id="PTHR48103">
    <property type="entry name" value="MIDASIN-RELATED"/>
    <property type="match status" value="1"/>
</dbReference>
<comment type="caution">
    <text evidence="5">The sequence shown here is derived from an EMBL/GenBank/DDBJ whole genome shotgun (WGS) entry which is preliminary data.</text>
</comment>
<feature type="domain" description="AAA+ ATPase" evidence="4">
    <location>
        <begin position="90"/>
        <end position="246"/>
    </location>
</feature>
<dbReference type="EMBL" id="JAPFFF010000063">
    <property type="protein sequence ID" value="KAK8836924.1"/>
    <property type="molecule type" value="Genomic_DNA"/>
</dbReference>
<protein>
    <recommendedName>
        <fullName evidence="4">AAA+ ATPase domain-containing protein</fullName>
    </recommendedName>
</protein>
<evidence type="ECO:0000256" key="1">
    <source>
        <dbReference type="ARBA" id="ARBA00022741"/>
    </source>
</evidence>
<feature type="domain" description="AAA+ ATPase" evidence="4">
    <location>
        <begin position="1189"/>
        <end position="1323"/>
    </location>
</feature>
<accession>A0ABR2GSK1</accession>
<dbReference type="SUPFAM" id="SSF52540">
    <property type="entry name" value="P-loop containing nucleoside triphosphate hydrolases"/>
    <property type="match status" value="6"/>
</dbReference>
<dbReference type="Proteomes" id="UP001470230">
    <property type="component" value="Unassembled WGS sequence"/>
</dbReference>
<gene>
    <name evidence="5" type="ORF">M9Y10_037450</name>
</gene>
<reference evidence="5 6" key="1">
    <citation type="submission" date="2024-04" db="EMBL/GenBank/DDBJ databases">
        <title>Tritrichomonas musculus Genome.</title>
        <authorList>
            <person name="Alves-Ferreira E."/>
            <person name="Grigg M."/>
            <person name="Lorenzi H."/>
            <person name="Galac M."/>
        </authorList>
    </citation>
    <scope>NUCLEOTIDE SEQUENCE [LARGE SCALE GENOMIC DNA]</scope>
    <source>
        <strain evidence="5 6">EAF2021</strain>
    </source>
</reference>
<proteinExistence type="predicted"/>
<keyword evidence="2" id="KW-0067">ATP-binding</keyword>